<reference evidence="1" key="1">
    <citation type="submission" date="2018-05" db="EMBL/GenBank/DDBJ databases">
        <authorList>
            <person name="Lanie J.A."/>
            <person name="Ng W.-L."/>
            <person name="Kazmierczak K.M."/>
            <person name="Andrzejewski T.M."/>
            <person name="Davidsen T.M."/>
            <person name="Wayne K.J."/>
            <person name="Tettelin H."/>
            <person name="Glass J.I."/>
            <person name="Rusch D."/>
            <person name="Podicherti R."/>
            <person name="Tsui H.-C.T."/>
            <person name="Winkler M.E."/>
        </authorList>
    </citation>
    <scope>NUCLEOTIDE SEQUENCE</scope>
</reference>
<feature type="non-terminal residue" evidence="1">
    <location>
        <position position="1"/>
    </location>
</feature>
<proteinExistence type="predicted"/>
<evidence type="ECO:0000313" key="1">
    <source>
        <dbReference type="EMBL" id="SVE00184.1"/>
    </source>
</evidence>
<protein>
    <submittedName>
        <fullName evidence="1">Uncharacterized protein</fullName>
    </submittedName>
</protein>
<accession>A0A382ZXF2</accession>
<organism evidence="1">
    <name type="scientific">marine metagenome</name>
    <dbReference type="NCBI Taxonomy" id="408172"/>
    <lineage>
        <taxon>unclassified sequences</taxon>
        <taxon>metagenomes</taxon>
        <taxon>ecological metagenomes</taxon>
    </lineage>
</organism>
<feature type="non-terminal residue" evidence="1">
    <location>
        <position position="84"/>
    </location>
</feature>
<name>A0A382ZXF2_9ZZZZ</name>
<gene>
    <name evidence="1" type="ORF">METZ01_LOCUS453038</name>
</gene>
<dbReference type="EMBL" id="UINC01187455">
    <property type="protein sequence ID" value="SVE00184.1"/>
    <property type="molecule type" value="Genomic_DNA"/>
</dbReference>
<sequence>VITHGNISKALGTFVDDPDMVADSPWPVHRPRSIPWYLTGEVLFRSGLVACPYVNWIPAATRIACRIVGPQDVVCSVYPPLSNH</sequence>
<dbReference type="AlphaFoldDB" id="A0A382ZXF2"/>